<sequence length="18" mass="2031">MDNNLVENQIRPIALGYA</sequence>
<dbReference type="AlphaFoldDB" id="A0A4U6CP02"/>
<reference evidence="1 2" key="1">
    <citation type="submission" date="2019-05" db="EMBL/GenBank/DDBJ databases">
        <title>Dyadobacter AR-3-8 sp. nov., isolated from arctic soil.</title>
        <authorList>
            <person name="Chaudhary D.K."/>
        </authorList>
    </citation>
    <scope>NUCLEOTIDE SEQUENCE [LARGE SCALE GENOMIC DNA]</scope>
    <source>
        <strain evidence="1 2">AR-3-8</strain>
    </source>
</reference>
<accession>A0A4U6CP02</accession>
<comment type="caution">
    <text evidence="1">The sequence shown here is derived from an EMBL/GenBank/DDBJ whole genome shotgun (WGS) entry which is preliminary data.</text>
</comment>
<evidence type="ECO:0000313" key="2">
    <source>
        <dbReference type="Proteomes" id="UP000304900"/>
    </source>
</evidence>
<name>A0A4U6CP02_9BACT</name>
<protein>
    <submittedName>
        <fullName evidence="1">Uncharacterized protein</fullName>
    </submittedName>
</protein>
<organism evidence="1 2">
    <name type="scientific">Dyadobacter frigoris</name>
    <dbReference type="NCBI Taxonomy" id="2576211"/>
    <lineage>
        <taxon>Bacteria</taxon>
        <taxon>Pseudomonadati</taxon>
        <taxon>Bacteroidota</taxon>
        <taxon>Cytophagia</taxon>
        <taxon>Cytophagales</taxon>
        <taxon>Spirosomataceae</taxon>
        <taxon>Dyadobacter</taxon>
    </lineage>
</organism>
<gene>
    <name evidence="1" type="ORF">FDK13_33880</name>
</gene>
<proteinExistence type="predicted"/>
<dbReference type="EMBL" id="SZVO01000031">
    <property type="protein sequence ID" value="TKT85325.1"/>
    <property type="molecule type" value="Genomic_DNA"/>
</dbReference>
<evidence type="ECO:0000313" key="1">
    <source>
        <dbReference type="EMBL" id="TKT85325.1"/>
    </source>
</evidence>
<keyword evidence="2" id="KW-1185">Reference proteome</keyword>
<dbReference type="Proteomes" id="UP000304900">
    <property type="component" value="Unassembled WGS sequence"/>
</dbReference>